<organism evidence="14">
    <name type="scientific">Auxenochlorella protothecoides</name>
    <name type="common">Green microalga</name>
    <name type="synonym">Chlorella protothecoides</name>
    <dbReference type="NCBI Taxonomy" id="3075"/>
    <lineage>
        <taxon>Eukaryota</taxon>
        <taxon>Viridiplantae</taxon>
        <taxon>Chlorophyta</taxon>
        <taxon>core chlorophytes</taxon>
        <taxon>Trebouxiophyceae</taxon>
        <taxon>Chlorellales</taxon>
        <taxon>Chlorellaceae</taxon>
        <taxon>Auxenochlorella</taxon>
    </lineage>
</organism>
<dbReference type="GO" id="GO:0004525">
    <property type="term" value="F:ribonuclease III activity"/>
    <property type="evidence" value="ECO:0007669"/>
    <property type="project" value="InterPro"/>
</dbReference>
<dbReference type="GO" id="GO:0003723">
    <property type="term" value="F:RNA binding"/>
    <property type="evidence" value="ECO:0007669"/>
    <property type="project" value="UniProtKB-UniRule"/>
</dbReference>
<comment type="cofactor">
    <cofactor evidence="1">
        <name>Mg(2+)</name>
        <dbReference type="ChEBI" id="CHEBI:18420"/>
    </cofactor>
</comment>
<feature type="region of interest" description="Disordered" evidence="9">
    <location>
        <begin position="1597"/>
        <end position="1620"/>
    </location>
</feature>
<keyword evidence="2" id="KW-0677">Repeat</keyword>
<dbReference type="PANTHER" id="PTHR14950">
    <property type="entry name" value="DICER-RELATED"/>
    <property type="match status" value="1"/>
</dbReference>
<evidence type="ECO:0000259" key="11">
    <source>
        <dbReference type="PROSITE" id="PS51192"/>
    </source>
</evidence>
<dbReference type="SMART" id="SM00949">
    <property type="entry name" value="PAZ"/>
    <property type="match status" value="1"/>
</dbReference>
<dbReference type="Pfam" id="PF00270">
    <property type="entry name" value="DEAD"/>
    <property type="match status" value="1"/>
</dbReference>
<dbReference type="InterPro" id="IPR000999">
    <property type="entry name" value="RNase_III_dom"/>
</dbReference>
<protein>
    <submittedName>
        <fullName evidence="14">Uncharacterized protein</fullName>
    </submittedName>
</protein>
<name>A0A1D2A0V0_AUXPR</name>
<dbReference type="Gene3D" id="1.10.1520.10">
    <property type="entry name" value="Ribonuclease III domain"/>
    <property type="match status" value="2"/>
</dbReference>
<feature type="domain" description="Helicase ATP-binding" evidence="11">
    <location>
        <begin position="27"/>
        <end position="206"/>
    </location>
</feature>
<dbReference type="PROSITE" id="PS51194">
    <property type="entry name" value="HELICASE_CTER"/>
    <property type="match status" value="1"/>
</dbReference>
<dbReference type="InterPro" id="IPR005034">
    <property type="entry name" value="Dicer_dimerisation"/>
</dbReference>
<evidence type="ECO:0000256" key="9">
    <source>
        <dbReference type="SAM" id="MobiDB-lite"/>
    </source>
</evidence>
<keyword evidence="5" id="KW-0347">Helicase</keyword>
<reference evidence="14" key="1">
    <citation type="submission" date="2015-08" db="EMBL/GenBank/DDBJ databases">
        <authorList>
            <person name="Babu N.S."/>
            <person name="Beckwith C.J."/>
            <person name="Beseler K.G."/>
            <person name="Brison A."/>
            <person name="Carone J.V."/>
            <person name="Caskin T.P."/>
            <person name="Diamond M."/>
            <person name="Durham M.E."/>
            <person name="Foxe J.M."/>
            <person name="Go M."/>
            <person name="Henderson B.A."/>
            <person name="Jones I.B."/>
            <person name="McGettigan J.A."/>
            <person name="Micheletti S.J."/>
            <person name="Nasrallah M.E."/>
            <person name="Ortiz D."/>
            <person name="Piller C.R."/>
            <person name="Privatt S.R."/>
            <person name="Schneider S.L."/>
            <person name="Sharp S."/>
            <person name="Smith T.C."/>
            <person name="Stanton J.D."/>
            <person name="Ullery H.E."/>
            <person name="Wilson R.J."/>
            <person name="Serrano M.G."/>
            <person name="Buck G."/>
            <person name="Lee V."/>
            <person name="Wang Y."/>
            <person name="Carvalho R."/>
            <person name="Voegtly L."/>
            <person name="Shi R."/>
            <person name="Duckworth R."/>
            <person name="Johnson A."/>
            <person name="Loviza R."/>
            <person name="Walstead R."/>
            <person name="Shah Z."/>
            <person name="Kiflezghi M."/>
            <person name="Wade K."/>
            <person name="Ball S.L."/>
            <person name="Bradley K.W."/>
            <person name="Asai D.J."/>
            <person name="Bowman C.A."/>
            <person name="Russell D.A."/>
            <person name="Pope W.H."/>
            <person name="Jacobs-Sera D."/>
            <person name="Hendrix R.W."/>
            <person name="Hatfull G.F."/>
        </authorList>
    </citation>
    <scope>NUCLEOTIDE SEQUENCE</scope>
</reference>
<keyword evidence="8" id="KW-0694">RNA-binding</keyword>
<dbReference type="PANTHER" id="PTHR14950:SF37">
    <property type="entry name" value="ENDORIBONUCLEASE DICER"/>
    <property type="match status" value="1"/>
</dbReference>
<dbReference type="GO" id="GO:0030422">
    <property type="term" value="P:siRNA processing"/>
    <property type="evidence" value="ECO:0007669"/>
    <property type="project" value="TreeGrafter"/>
</dbReference>
<dbReference type="InterPro" id="IPR014001">
    <property type="entry name" value="Helicase_ATP-bd"/>
</dbReference>
<feature type="domain" description="RNase III" evidence="10">
    <location>
        <begin position="1481"/>
        <end position="1676"/>
    </location>
</feature>
<dbReference type="GO" id="GO:0004386">
    <property type="term" value="F:helicase activity"/>
    <property type="evidence" value="ECO:0007669"/>
    <property type="project" value="UniProtKB-KW"/>
</dbReference>
<dbReference type="InterPro" id="IPR038248">
    <property type="entry name" value="Dicer_dimer_sf"/>
</dbReference>
<keyword evidence="6" id="KW-0067">ATP-binding</keyword>
<dbReference type="SUPFAM" id="SSF52540">
    <property type="entry name" value="P-loop containing nucleoside triphosphate hydrolases"/>
    <property type="match status" value="1"/>
</dbReference>
<evidence type="ECO:0000259" key="12">
    <source>
        <dbReference type="PROSITE" id="PS51194"/>
    </source>
</evidence>
<feature type="region of interest" description="Disordered" evidence="9">
    <location>
        <begin position="723"/>
        <end position="742"/>
    </location>
</feature>
<dbReference type="SUPFAM" id="SSF54768">
    <property type="entry name" value="dsRNA-binding domain-like"/>
    <property type="match status" value="1"/>
</dbReference>
<feature type="domain" description="Dicer dsRNA-binding fold" evidence="13">
    <location>
        <begin position="761"/>
        <end position="852"/>
    </location>
</feature>
<feature type="domain" description="RNase III" evidence="10">
    <location>
        <begin position="1307"/>
        <end position="1441"/>
    </location>
</feature>
<evidence type="ECO:0000256" key="2">
    <source>
        <dbReference type="ARBA" id="ARBA00022737"/>
    </source>
</evidence>
<dbReference type="CDD" id="cd00593">
    <property type="entry name" value="RIBOc"/>
    <property type="match status" value="2"/>
</dbReference>
<evidence type="ECO:0000256" key="1">
    <source>
        <dbReference type="ARBA" id="ARBA00001946"/>
    </source>
</evidence>
<dbReference type="SMART" id="SM00535">
    <property type="entry name" value="RIBOc"/>
    <property type="match status" value="2"/>
</dbReference>
<dbReference type="PROSITE" id="PS51327">
    <property type="entry name" value="DICER_DSRBF"/>
    <property type="match status" value="1"/>
</dbReference>
<sequence>MDERSAFTVAVQAGAAQIKPRAYQVELLEMAKTNNVIAFLDTGAGKTFIAVMLLQHRLTASLSTHQATARAVFLVPRVPLVFQQAEVLAAHLPCAVGRYVGEMGVDLWDSRRWGREWERHGVLVMTPQILLNLLTHAIIPISRVHTIVFDECHHTQKKHPYNLIMKEFYHRVTGSTPRPHILGLTAAPANVRREQASWRLSKNIVTLEGNLDAHVVTVLDREDVEAAAPPPTLRICYYSCGQGHPPELRALLRAISHARLRLAAAGDLVSQVWTHELEQKMGSAKKSSGRVYFDPVISGFSTSRFNQMLSGVQHVTETLGMWCGAQAARSIFKTLITEVAPTYMAGMGANKKGEGFEYQTFNPSAARLAAMSVHHMQPRRMGRDTVVMGETMADEEGSNSDMSDEEVPTFPRQEIEQEQTATNLSALEVVVAFAQALLPTGAPQAAKCEDMICMLRRRVEGGQLIKDLPVKTMEELLGAVTPYELQAEVDALGVVEEAAGPPASAVPGADLRVTAVLAGGAAHVVPMTQEPRRLGLVTQKVVVLVEQLLQYRGTATQNETDGVAWRASVLGSCWSGIVFVTRRLACWAVHMLLSTLPCTRAFLRTAAVTGYQQRTGEAVGVRHQEETLRGFRQGTLNLLVATAVVEEGIDVRRCQLVVRFDLPPTAQSYIQSRGRARMQNSVLILMVQTELPEELEMINHMIKFEADLRQEVLSNIHKMKEKGLVEDASESSESEEDDGINDEELRYMVASTGARVSAGNVLRLLHTYISKLPTDRYSILRPTYRTEALLDGMYLTHAFLPSNCPLRETVGMPQSTRRKSIASAALNAIRLLHESGSLNDNLLPAAFELAAERRHASGVQSGGGSDWPVAEVIPAVVIDPPKRHLIQGFHPPAPSGEHGEVLLHPYRWLVVDDRSRTLAASSSGPAKAMRDLVCLLLEPLPEGLPPCRLPGNDGASNQLAFLPGPAVRVSGDQLRQLKACHVALAQLMLARGPPRHAAGQRRKAEVAVAVAAEAADGEGGMVPEPDEIVAGATGGTAPAPPHADIGRAGVAHEAAPTPHDDRPEDKGAGLFVRALVRRIIDRVIILQDGHLPKSRRGKASRAAGVSPEALSFLLAPAAPSGDGSIDWRLVAEVCGDAGSTSVLALLRRGVDLRDRIIWTTYNRKVHAFRGVRHDLNLQSTFKTSEDRGSAPRGKRRAAGAAPAAVSAAGSPADEAPPTTTRTSYAAYYAERWGLPNLDPGQPLIEASAWKQGAGGRLDAAAEPEEGEASVALVPELCEASPIPAALWAPLLQLPRLMHRLEAGLAAARLLDQLVGPDTARTLRRPSLALLRTALTLRSAGEGSDYETLETLGDTFMKYAVCAELFFENRTYHEGQLTRCKDDVVSNLSLAQRAQALGLHSALQVLPFSVGNWTAPPIVKVGGKVLADGMEALVGAFVVGSGEEATRVFMRVLGLLKALQPSSKLEPAPGGDADVAHQEVDVDAIQRVLGYTFARPGLVCEALTHCSWSGRNGSCYQRLEFLGDALLDLVVVQHCFDSFTDVEPSDLHDMRSVAVNAERLAFVAVHHGLQRHIRHASPKLLSHLTDFVSMWRDEMTRETAAEERRRRQAQSVRPAGPRAVAHSTTAGASYCGDASVHETARIALMNRHAFGFPTMEAPKVLCDVVEALVGAVYVDSGGRLDVVCRVAFRLLHPMVNPRTTSIHPVRRLMETLQTFSGALPEYKLVAWVQERAHVQVSCMDVLLGESKGGRNARSSGRLAAQDALDRWRELEPKLREALVLRAAAKKDGLASMKTPKLVRA</sequence>
<evidence type="ECO:0000259" key="13">
    <source>
        <dbReference type="PROSITE" id="PS51327"/>
    </source>
</evidence>
<proteinExistence type="inferred from homology"/>
<dbReference type="SMART" id="SM00490">
    <property type="entry name" value="HELICc"/>
    <property type="match status" value="1"/>
</dbReference>
<evidence type="ECO:0000256" key="4">
    <source>
        <dbReference type="ARBA" id="ARBA00022801"/>
    </source>
</evidence>
<evidence type="ECO:0000259" key="10">
    <source>
        <dbReference type="PROSITE" id="PS50142"/>
    </source>
</evidence>
<dbReference type="Gene3D" id="2.170.260.10">
    <property type="entry name" value="paz domain"/>
    <property type="match status" value="1"/>
</dbReference>
<dbReference type="PROSITE" id="PS50142">
    <property type="entry name" value="RNASE_3_2"/>
    <property type="match status" value="2"/>
</dbReference>
<dbReference type="Gene3D" id="3.30.160.380">
    <property type="entry name" value="Dicer dimerisation domain"/>
    <property type="match status" value="1"/>
</dbReference>
<dbReference type="InterPro" id="IPR001650">
    <property type="entry name" value="Helicase_C-like"/>
</dbReference>
<evidence type="ECO:0000256" key="3">
    <source>
        <dbReference type="ARBA" id="ARBA00022741"/>
    </source>
</evidence>
<dbReference type="InterPro" id="IPR036389">
    <property type="entry name" value="RNase_III_sf"/>
</dbReference>
<dbReference type="Pfam" id="PF00271">
    <property type="entry name" value="Helicase_C"/>
    <property type="match status" value="1"/>
</dbReference>
<dbReference type="InterPro" id="IPR027417">
    <property type="entry name" value="P-loop_NTPase"/>
</dbReference>
<dbReference type="SUPFAM" id="SSF69065">
    <property type="entry name" value="RNase III domain-like"/>
    <property type="match status" value="2"/>
</dbReference>
<evidence type="ECO:0000256" key="8">
    <source>
        <dbReference type="PROSITE-ProRule" id="PRU00657"/>
    </source>
</evidence>
<gene>
    <name evidence="14" type="ORF">g.42313</name>
</gene>
<dbReference type="EMBL" id="GDKF01006007">
    <property type="protein sequence ID" value="JAT72615.1"/>
    <property type="molecule type" value="Transcribed_RNA"/>
</dbReference>
<dbReference type="Gene3D" id="3.40.50.300">
    <property type="entry name" value="P-loop containing nucleotide triphosphate hydrolases"/>
    <property type="match status" value="2"/>
</dbReference>
<dbReference type="InterPro" id="IPR011545">
    <property type="entry name" value="DEAD/DEAH_box_helicase_dom"/>
</dbReference>
<dbReference type="CDD" id="cd18034">
    <property type="entry name" value="DEXHc_dicer"/>
    <property type="match status" value="1"/>
</dbReference>
<dbReference type="GO" id="GO:0005524">
    <property type="term" value="F:ATP binding"/>
    <property type="evidence" value="ECO:0007669"/>
    <property type="project" value="UniProtKB-KW"/>
</dbReference>
<keyword evidence="3" id="KW-0547">Nucleotide-binding</keyword>
<comment type="similarity">
    <text evidence="7 8">Belongs to the helicase family. Dicer subfamily.</text>
</comment>
<dbReference type="PROSITE" id="PS00517">
    <property type="entry name" value="RNASE_3_1"/>
    <property type="match status" value="1"/>
</dbReference>
<dbReference type="InterPro" id="IPR003100">
    <property type="entry name" value="PAZ_dom"/>
</dbReference>
<dbReference type="Pfam" id="PF03368">
    <property type="entry name" value="Dicer_dimer"/>
    <property type="match status" value="1"/>
</dbReference>
<feature type="region of interest" description="Disordered" evidence="9">
    <location>
        <begin position="1182"/>
        <end position="1219"/>
    </location>
</feature>
<evidence type="ECO:0000313" key="14">
    <source>
        <dbReference type="EMBL" id="JAT72615.1"/>
    </source>
</evidence>
<evidence type="ECO:0000256" key="7">
    <source>
        <dbReference type="ARBA" id="ARBA00035116"/>
    </source>
</evidence>
<dbReference type="Pfam" id="PF00636">
    <property type="entry name" value="Ribonuclease_3"/>
    <property type="match status" value="2"/>
</dbReference>
<evidence type="ECO:0000256" key="5">
    <source>
        <dbReference type="ARBA" id="ARBA00022806"/>
    </source>
</evidence>
<feature type="domain" description="Helicase C-terminal" evidence="12">
    <location>
        <begin position="536"/>
        <end position="720"/>
    </location>
</feature>
<dbReference type="GO" id="GO:0005634">
    <property type="term" value="C:nucleus"/>
    <property type="evidence" value="ECO:0007669"/>
    <property type="project" value="TreeGrafter"/>
</dbReference>
<feature type="compositionally biased region" description="Acidic residues" evidence="9">
    <location>
        <begin position="727"/>
        <end position="742"/>
    </location>
</feature>
<dbReference type="PROSITE" id="PS51192">
    <property type="entry name" value="HELICASE_ATP_BIND_1"/>
    <property type="match status" value="1"/>
</dbReference>
<evidence type="ECO:0000256" key="6">
    <source>
        <dbReference type="ARBA" id="ARBA00022840"/>
    </source>
</evidence>
<dbReference type="GO" id="GO:0005737">
    <property type="term" value="C:cytoplasm"/>
    <property type="evidence" value="ECO:0007669"/>
    <property type="project" value="TreeGrafter"/>
</dbReference>
<dbReference type="SMART" id="SM00487">
    <property type="entry name" value="DEXDc"/>
    <property type="match status" value="1"/>
</dbReference>
<keyword evidence="4" id="KW-0378">Hydrolase</keyword>
<accession>A0A1D2A0V0</accession>
<feature type="compositionally biased region" description="Low complexity" evidence="9">
    <location>
        <begin position="1198"/>
        <end position="1219"/>
    </location>
</feature>